<gene>
    <name evidence="2" type="ORF">NFC81_09670</name>
</gene>
<reference evidence="2" key="1">
    <citation type="submission" date="2022-07" db="EMBL/GenBank/DDBJ databases">
        <title>Complete genome sequence of Salinispirillum sp. LH10-3-1 capable of multiple carbohydrate inversion isolated from a soda lake.</title>
        <authorList>
            <person name="Liu J."/>
            <person name="Zhai Y."/>
            <person name="Zhang H."/>
            <person name="Yang H."/>
            <person name="Qu J."/>
            <person name="Li J."/>
        </authorList>
    </citation>
    <scope>NUCLEOTIDE SEQUENCE</scope>
    <source>
        <strain evidence="2">LH 10-3-1</strain>
    </source>
</reference>
<dbReference type="Pfam" id="PF01740">
    <property type="entry name" value="STAS"/>
    <property type="match status" value="1"/>
</dbReference>
<proteinExistence type="predicted"/>
<dbReference type="PROSITE" id="PS50801">
    <property type="entry name" value="STAS"/>
    <property type="match status" value="1"/>
</dbReference>
<accession>A0AB38YCK4</accession>
<feature type="domain" description="STAS" evidence="1">
    <location>
        <begin position="4"/>
        <end position="122"/>
    </location>
</feature>
<evidence type="ECO:0000313" key="2">
    <source>
        <dbReference type="EMBL" id="WLD56995.1"/>
    </source>
</evidence>
<dbReference type="EMBL" id="CP101717">
    <property type="protein sequence ID" value="WLD56995.1"/>
    <property type="molecule type" value="Genomic_DNA"/>
</dbReference>
<dbReference type="InterPro" id="IPR002645">
    <property type="entry name" value="STAS_dom"/>
</dbReference>
<sequence length="163" mass="18280">MRQGQILVAETDDAYILKLVGDVRLTLSTTLESCIQKMLTTGRYQHVMVDLTEADGLDSTTLGLLAKLSIQVQQLLHFVPVLVWRSPDIQRVLLSMGFADTVYHMVDTMDLAGTQAEVVEAIDSDEEEIRDRVLEAHRVLMSLNETNQNTFRDLVCALEQGQC</sequence>
<dbReference type="CDD" id="cd07043">
    <property type="entry name" value="STAS_anti-anti-sigma_factors"/>
    <property type="match status" value="1"/>
</dbReference>
<dbReference type="PIRSF" id="PIRSF029548">
    <property type="entry name" value="UCP029548"/>
    <property type="match status" value="1"/>
</dbReference>
<organism evidence="2">
    <name type="scientific">Salinispirillum sp. LH 10-3-1</name>
    <dbReference type="NCBI Taxonomy" id="2952525"/>
    <lineage>
        <taxon>Bacteria</taxon>
        <taxon>Pseudomonadati</taxon>
        <taxon>Pseudomonadota</taxon>
        <taxon>Gammaproteobacteria</taxon>
        <taxon>Oceanospirillales</taxon>
        <taxon>Saccharospirillaceae</taxon>
        <taxon>Salinispirillum</taxon>
    </lineage>
</organism>
<protein>
    <submittedName>
        <fullName evidence="2">STAS domain-containing protein</fullName>
    </submittedName>
</protein>
<dbReference type="InterPro" id="IPR036513">
    <property type="entry name" value="STAS_dom_sf"/>
</dbReference>
<dbReference type="InterPro" id="IPR014557">
    <property type="entry name" value="UCP029548_STAS-type"/>
</dbReference>
<dbReference type="Gene3D" id="3.30.750.24">
    <property type="entry name" value="STAS domain"/>
    <property type="match status" value="1"/>
</dbReference>
<dbReference type="SUPFAM" id="SSF52091">
    <property type="entry name" value="SpoIIaa-like"/>
    <property type="match status" value="1"/>
</dbReference>
<dbReference type="AlphaFoldDB" id="A0AB38YCK4"/>
<name>A0AB38YCK4_9GAMM</name>
<dbReference type="RefSeq" id="WP_304994281.1">
    <property type="nucleotide sequence ID" value="NZ_CP101717.1"/>
</dbReference>
<evidence type="ECO:0000259" key="1">
    <source>
        <dbReference type="PROSITE" id="PS50801"/>
    </source>
</evidence>